<proteinExistence type="predicted"/>
<dbReference type="PANTHER" id="PTHR33085:SF145">
    <property type="entry name" value="OS05G0302200 PROTEIN"/>
    <property type="match status" value="1"/>
</dbReference>
<reference evidence="1" key="1">
    <citation type="submission" date="2015-06" db="UniProtKB">
        <authorList>
            <consortium name="EnsemblPlants"/>
        </authorList>
    </citation>
    <scope>IDENTIFICATION</scope>
</reference>
<dbReference type="Pfam" id="PF07893">
    <property type="entry name" value="DUF1668"/>
    <property type="match status" value="1"/>
</dbReference>
<evidence type="ECO:0000313" key="1">
    <source>
        <dbReference type="EnsemblPlants" id="EMT07347"/>
    </source>
</evidence>
<dbReference type="InterPro" id="IPR012871">
    <property type="entry name" value="DUF1668_ORYSA"/>
</dbReference>
<dbReference type="ExpressionAtlas" id="M8AS84">
    <property type="expression patterns" value="baseline"/>
</dbReference>
<sequence>MGGFVWAFSIWMWERLPVGCPGKMPRRPWGAYSKDGDETRHPTVAYECDVVKLYTGLNKTSYKIYTNELDALMHTQRIEIHPGRPDCQRKDKMRRRFINPVMKDYAVDGSYWLSRMRPQENLFYASTVEAMAAQAQARKDKLNAMLPFGSTLELPPPAARFKSSCTDCLTLDFMPFYGRDSPSEGRIVALDSTGHTVLYDADGDPCSVEALPRVNSSNWRTPISLCVTGADANAAARDSGRSDVLYGINMFNSGDFEALVHCNPGRIDGAKAWHWLKLPSPPYLDNPGLDHTIHSHTLLEDGKTICFSSRRDNGGFGTYCFDTSSYEWTKACRWALPFIGRAWHVPELCNLWFGFNSNNPNNICALELSELDSHPKVLHEWRAFNTPRNWMLVNSTMVYLGGNRFCVVRLFGVYNGPPDRNDEPTDTVSIITGLEIVKGQTSETVLRMVKHKSRTYVFEGCGIEYFFCSILRSKHWWGTLIGSSIAGAMKGGKAMKVLAYALGMYIPISATRDRVEISQCFSLGPGRFRWKRKVLALKLNFVFSSIVGFVSRSFGRTLISPCERLARWRTFFQCKGVPLMHLAAEVAVDITRIILKSAIAPMDANIVHPPH</sequence>
<accession>M8AS84</accession>
<dbReference type="PANTHER" id="PTHR33085">
    <property type="entry name" value="OS12G0113100 PROTEIN-RELATED"/>
    <property type="match status" value="1"/>
</dbReference>
<dbReference type="EnsemblPlants" id="EMT07347">
    <property type="protein sequence ID" value="EMT07347"/>
    <property type="gene ID" value="F775_00444"/>
</dbReference>
<protein>
    <submittedName>
        <fullName evidence="1">Uncharacterized protein</fullName>
    </submittedName>
</protein>
<organism evidence="1">
    <name type="scientific">Aegilops tauschii</name>
    <name type="common">Tausch's goatgrass</name>
    <name type="synonym">Aegilops squarrosa</name>
    <dbReference type="NCBI Taxonomy" id="37682"/>
    <lineage>
        <taxon>Eukaryota</taxon>
        <taxon>Viridiplantae</taxon>
        <taxon>Streptophyta</taxon>
        <taxon>Embryophyta</taxon>
        <taxon>Tracheophyta</taxon>
        <taxon>Spermatophyta</taxon>
        <taxon>Magnoliopsida</taxon>
        <taxon>Liliopsida</taxon>
        <taxon>Poales</taxon>
        <taxon>Poaceae</taxon>
        <taxon>BOP clade</taxon>
        <taxon>Pooideae</taxon>
        <taxon>Triticodae</taxon>
        <taxon>Triticeae</taxon>
        <taxon>Triticinae</taxon>
        <taxon>Aegilops</taxon>
    </lineage>
</organism>
<name>M8AS84_AEGTA</name>
<dbReference type="AlphaFoldDB" id="M8AS84"/>